<dbReference type="EMBL" id="CP029188">
    <property type="protein sequence ID" value="AWI29474.1"/>
    <property type="molecule type" value="Genomic_DNA"/>
</dbReference>
<name>A0A2S1SSV8_9ACTN</name>
<keyword evidence="3" id="KW-1185">Reference proteome</keyword>
<dbReference type="CDD" id="cd00093">
    <property type="entry name" value="HTH_XRE"/>
    <property type="match status" value="1"/>
</dbReference>
<sequence>MGRLVHDRRTELGQSQAELAERRRMKQPAISRNEAGGTVPTFPMLRRLPVTPHDEAA</sequence>
<dbReference type="GO" id="GO:0003677">
    <property type="term" value="F:DNA binding"/>
    <property type="evidence" value="ECO:0007669"/>
    <property type="project" value="InterPro"/>
</dbReference>
<reference evidence="2 3" key="1">
    <citation type="submission" date="2018-05" db="EMBL/GenBank/DDBJ databases">
        <title>Complete genome sequence of sponge-derived Streptomyces sp. HNM0039.</title>
        <authorList>
            <person name="Huang X."/>
            <person name="Zhou S."/>
        </authorList>
    </citation>
    <scope>NUCLEOTIDE SEQUENCE [LARGE SCALE GENOMIC DNA]</scope>
    <source>
        <strain evidence="2 3">HNM0039</strain>
    </source>
</reference>
<dbReference type="KEGG" id="stir:DDW44_12225"/>
<feature type="compositionally biased region" description="Basic and acidic residues" evidence="1">
    <location>
        <begin position="1"/>
        <end position="11"/>
    </location>
</feature>
<dbReference type="OrthoDB" id="6401124at2"/>
<protein>
    <submittedName>
        <fullName evidence="2">XRE family transcriptional regulator</fullName>
    </submittedName>
</protein>
<dbReference type="InterPro" id="IPR001387">
    <property type="entry name" value="Cro/C1-type_HTH"/>
</dbReference>
<accession>A0A2S1SSV8</accession>
<organism evidence="2 3">
    <name type="scientific">Streptomyces tirandamycinicus</name>
    <dbReference type="NCBI Taxonomy" id="2174846"/>
    <lineage>
        <taxon>Bacteria</taxon>
        <taxon>Bacillati</taxon>
        <taxon>Actinomycetota</taxon>
        <taxon>Actinomycetes</taxon>
        <taxon>Kitasatosporales</taxon>
        <taxon>Streptomycetaceae</taxon>
        <taxon>Streptomyces</taxon>
    </lineage>
</organism>
<evidence type="ECO:0000313" key="2">
    <source>
        <dbReference type="EMBL" id="AWI29474.1"/>
    </source>
</evidence>
<proteinExistence type="predicted"/>
<dbReference type="Pfam" id="PF13560">
    <property type="entry name" value="HTH_31"/>
    <property type="match status" value="1"/>
</dbReference>
<gene>
    <name evidence="2" type="ORF">DDW44_12225</name>
</gene>
<dbReference type="RefSeq" id="WP_108906430.1">
    <property type="nucleotide sequence ID" value="NZ_CP029188.1"/>
</dbReference>
<dbReference type="Gene3D" id="1.10.260.40">
    <property type="entry name" value="lambda repressor-like DNA-binding domains"/>
    <property type="match status" value="1"/>
</dbReference>
<dbReference type="SUPFAM" id="SSF47413">
    <property type="entry name" value="lambda repressor-like DNA-binding domains"/>
    <property type="match status" value="1"/>
</dbReference>
<dbReference type="Proteomes" id="UP000244900">
    <property type="component" value="Chromosome"/>
</dbReference>
<evidence type="ECO:0000256" key="1">
    <source>
        <dbReference type="SAM" id="MobiDB-lite"/>
    </source>
</evidence>
<feature type="region of interest" description="Disordered" evidence="1">
    <location>
        <begin position="1"/>
        <end position="57"/>
    </location>
</feature>
<evidence type="ECO:0000313" key="3">
    <source>
        <dbReference type="Proteomes" id="UP000244900"/>
    </source>
</evidence>
<dbReference type="AlphaFoldDB" id="A0A2S1SSV8"/>
<dbReference type="InterPro" id="IPR010982">
    <property type="entry name" value="Lambda_DNA-bd_dom_sf"/>
</dbReference>